<dbReference type="InterPro" id="IPR018964">
    <property type="entry name" value="Phage_phiJL001_Gp84_C"/>
</dbReference>
<evidence type="ECO:0000259" key="1">
    <source>
        <dbReference type="Pfam" id="PF09356"/>
    </source>
</evidence>
<dbReference type="EMBL" id="MT142775">
    <property type="protein sequence ID" value="QJA88392.1"/>
    <property type="molecule type" value="Genomic_DNA"/>
</dbReference>
<gene>
    <name evidence="2" type="ORF">MM415B02770_0002</name>
</gene>
<proteinExistence type="predicted"/>
<reference evidence="2" key="1">
    <citation type="submission" date="2020-03" db="EMBL/GenBank/DDBJ databases">
        <title>The deep terrestrial virosphere.</title>
        <authorList>
            <person name="Holmfeldt K."/>
            <person name="Nilsson E."/>
            <person name="Simone D."/>
            <person name="Lopez-Fernandez M."/>
            <person name="Wu X."/>
            <person name="de Brujin I."/>
            <person name="Lundin D."/>
            <person name="Andersson A."/>
            <person name="Bertilsson S."/>
            <person name="Dopson M."/>
        </authorList>
    </citation>
    <scope>NUCLEOTIDE SEQUENCE</scope>
    <source>
        <strain evidence="2">MM415B02770</strain>
    </source>
</reference>
<dbReference type="AlphaFoldDB" id="A0A6M3L3F5"/>
<accession>A0A6M3L3F5</accession>
<feature type="domain" description="Bacteriophage phiJL001 Gp84 C-terminal" evidence="1">
    <location>
        <begin position="171"/>
        <end position="241"/>
    </location>
</feature>
<sequence>MAECFRFYMGSQEWAYTSDRREIAIGPTTYSPKAIQRSELNFEFEKQEISIKMPYDLSPADLFILFNPSTVLWLEIKKSSGALVFVGKIVSCSFDIDLAEATMKAISIQALMKGKIPTRTYGASCPHELFDSGCGLSSATWAVLLNTSSVTLDSGRRIFTSAAIGGYASQYFAGGYVTLSYQSSYIINQTGGQITLLFPLLLWADDMSLTVYPGCDKTLSTCENKYNNIINYGGCPWIPTRNVMTQGF</sequence>
<dbReference type="Pfam" id="PF09356">
    <property type="entry name" value="Phage_BR0599"/>
    <property type="match status" value="1"/>
</dbReference>
<name>A0A6M3L3F5_9ZZZZ</name>
<evidence type="ECO:0000313" key="2">
    <source>
        <dbReference type="EMBL" id="QJA88392.1"/>
    </source>
</evidence>
<protein>
    <recommendedName>
        <fullName evidence="1">Bacteriophage phiJL001 Gp84 C-terminal domain-containing protein</fullName>
    </recommendedName>
</protein>
<organism evidence="2">
    <name type="scientific">viral metagenome</name>
    <dbReference type="NCBI Taxonomy" id="1070528"/>
    <lineage>
        <taxon>unclassified sequences</taxon>
        <taxon>metagenomes</taxon>
        <taxon>organismal metagenomes</taxon>
    </lineage>
</organism>